<dbReference type="GO" id="GO:0009007">
    <property type="term" value="F:site-specific DNA-methyltransferase (adenine-specific) activity"/>
    <property type="evidence" value="ECO:0007669"/>
    <property type="project" value="UniProtKB-EC"/>
</dbReference>
<evidence type="ECO:0000256" key="1">
    <source>
        <dbReference type="ARBA" id="ARBA00011900"/>
    </source>
</evidence>
<evidence type="ECO:0000313" key="11">
    <source>
        <dbReference type="Proteomes" id="UP000239936"/>
    </source>
</evidence>
<evidence type="ECO:0000259" key="8">
    <source>
        <dbReference type="Pfam" id="PF20467"/>
    </source>
</evidence>
<evidence type="ECO:0000256" key="3">
    <source>
        <dbReference type="ARBA" id="ARBA00022679"/>
    </source>
</evidence>
<keyword evidence="11" id="KW-1185">Reference proteome</keyword>
<sequence>MPISWNEIKDRALKFSQEWATECAEDAEGKSFLDDFFRIFGVPRRRVASFEQRVNKADGRSGYIDLIWKGVLLIEQKSRGKDLSRAYAQAIDYFSGLKDCDLPRYLLVCNFSHFRLYDLEAATRHEFALAELHQNVHLFGFIAGYKTTAYQEQDPVNIRAAEAMGKLHNTMQTIGYAGAEVEIYLMRLVFCLFADATSIFEVNQFRDLIANRTAEDGHDLAQWLDHLFQVLNTPETQRLTTLDEQLAAFPYINGRLFEKRLNTAAFNEAMREQLLACCRLNWRDISPAIFGALFQSVKSKEQRRAAGEHYTSEQNILKLIRPLFLDALHTELTQIGKQKIKLFAFQQKLAALTFLDPACGCGNFLVVAYRELRLLELEVLKRLFGRTHDLAIGVGEFNVWCNVQQFYGIEVEEFPAQIAQTALWLTDHQMNMEVSKALGVYYKRIPLKQTPVIHHGNALQVDWRELIEPSKLNFIFGNPPFVGKNYQTTQQKQDVVSVFCDVKSVGNLDYVTAWFRKATDYMVENRQIKTAFVSTSSITQGEQVGVLWGDLLRRGIKIHFAHRTFQWTNEATGLAAVHCVIVGFALHDVEKKPLFNDDNGKAKLVAEVSNINPYLIAAPDVVLTTRSKPLFAAPSIMFGSMPNDGGFLLLSTQDKEELLRREPRAENWIRKFLGSEEFINNQERYCLWLVEISPSELRTMPAVLERVNKVRAVRLSSKRPTTQALAKYPTLFSEIRQPQQSYLLIPRVSSETRNYIPIGYVNSKVICGDANLMIVDATLYHFGVLSSVMHMAWTRAVAGRLESRYRYSAGIVYNNFPWPANIAESQRNAIEAAAQKVLDARAKFPDQSFADLYDALAMPPLLKKAHQALDRVVDAAYSAQKLNHEQERVALLFGLYQQLTTPLVIETAPTIKRSRSRKNSTTK</sequence>
<dbReference type="PROSITE" id="PS00092">
    <property type="entry name" value="N6_MTASE"/>
    <property type="match status" value="1"/>
</dbReference>
<feature type="domain" description="MmeI-like helicase spacer" evidence="6">
    <location>
        <begin position="180"/>
        <end position="257"/>
    </location>
</feature>
<feature type="domain" description="MmeI-like DNA-methyltransferase" evidence="9">
    <location>
        <begin position="334"/>
        <end position="595"/>
    </location>
</feature>
<dbReference type="PANTHER" id="PTHR33841">
    <property type="entry name" value="DNA METHYLTRANSFERASE YEEA-RELATED"/>
    <property type="match status" value="1"/>
</dbReference>
<dbReference type="OrthoDB" id="5749002at2"/>
<reference evidence="10 11" key="1">
    <citation type="submission" date="2018-01" db="EMBL/GenBank/DDBJ databases">
        <title>The complete genome sequence of Chromatium okenii LaCa, a purple sulfur bacterium with a turbulent life.</title>
        <authorList>
            <person name="Luedin S.M."/>
            <person name="Liechti N."/>
            <person name="Storelli N."/>
            <person name="Danza F."/>
            <person name="Wittwer M."/>
            <person name="Pothier J.F."/>
            <person name="Tonolla M.A."/>
        </authorList>
    </citation>
    <scope>NUCLEOTIDE SEQUENCE [LARGE SCALE GENOMIC DNA]</scope>
    <source>
        <strain evidence="10 11">LaCa</strain>
    </source>
</reference>
<dbReference type="InterPro" id="IPR046818">
    <property type="entry name" value="MmeI_C"/>
</dbReference>
<dbReference type="PANTHER" id="PTHR33841:SF1">
    <property type="entry name" value="DNA METHYLTRANSFERASE A"/>
    <property type="match status" value="1"/>
</dbReference>
<dbReference type="EMBL" id="PPGH01000034">
    <property type="protein sequence ID" value="PQJ96473.1"/>
    <property type="molecule type" value="Genomic_DNA"/>
</dbReference>
<dbReference type="Pfam" id="PF20464">
    <property type="entry name" value="MmeI_N"/>
    <property type="match status" value="1"/>
</dbReference>
<dbReference type="InterPro" id="IPR046820">
    <property type="entry name" value="MmeI_TRD"/>
</dbReference>
<dbReference type="InterPro" id="IPR046816">
    <property type="entry name" value="MmeI_Mtase"/>
</dbReference>
<dbReference type="InterPro" id="IPR050953">
    <property type="entry name" value="N4_N6_ade-DNA_methylase"/>
</dbReference>
<evidence type="ECO:0000259" key="6">
    <source>
        <dbReference type="Pfam" id="PF20465"/>
    </source>
</evidence>
<dbReference type="RefSeq" id="WP_105073233.1">
    <property type="nucleotide sequence ID" value="NZ_JAFLKP010000038.1"/>
</dbReference>
<dbReference type="SUPFAM" id="SSF53335">
    <property type="entry name" value="S-adenosyl-L-methionine-dependent methyltransferases"/>
    <property type="match status" value="1"/>
</dbReference>
<gene>
    <name evidence="10" type="ORF">CXB77_06365</name>
</gene>
<feature type="domain" description="MmeI-like N-terminal" evidence="5">
    <location>
        <begin position="11"/>
        <end position="171"/>
    </location>
</feature>
<dbReference type="AlphaFoldDB" id="A0A2S7XSE4"/>
<dbReference type="EC" id="2.1.1.72" evidence="1"/>
<evidence type="ECO:0000259" key="9">
    <source>
        <dbReference type="Pfam" id="PF20473"/>
    </source>
</evidence>
<dbReference type="GO" id="GO:0032259">
    <property type="term" value="P:methylation"/>
    <property type="evidence" value="ECO:0007669"/>
    <property type="project" value="UniProtKB-KW"/>
</dbReference>
<dbReference type="InterPro" id="IPR029063">
    <property type="entry name" value="SAM-dependent_MTases_sf"/>
</dbReference>
<organism evidence="10 11">
    <name type="scientific">Chromatium okenii</name>
    <dbReference type="NCBI Taxonomy" id="61644"/>
    <lineage>
        <taxon>Bacteria</taxon>
        <taxon>Pseudomonadati</taxon>
        <taxon>Pseudomonadota</taxon>
        <taxon>Gammaproteobacteria</taxon>
        <taxon>Chromatiales</taxon>
        <taxon>Chromatiaceae</taxon>
        <taxon>Chromatium</taxon>
    </lineage>
</organism>
<keyword evidence="2 10" id="KW-0489">Methyltransferase</keyword>
<dbReference type="Proteomes" id="UP000239936">
    <property type="component" value="Unassembled WGS sequence"/>
</dbReference>
<comment type="catalytic activity">
    <reaction evidence="4">
        <text>a 2'-deoxyadenosine in DNA + S-adenosyl-L-methionine = an N(6)-methyl-2'-deoxyadenosine in DNA + S-adenosyl-L-homocysteine + H(+)</text>
        <dbReference type="Rhea" id="RHEA:15197"/>
        <dbReference type="Rhea" id="RHEA-COMP:12418"/>
        <dbReference type="Rhea" id="RHEA-COMP:12419"/>
        <dbReference type="ChEBI" id="CHEBI:15378"/>
        <dbReference type="ChEBI" id="CHEBI:57856"/>
        <dbReference type="ChEBI" id="CHEBI:59789"/>
        <dbReference type="ChEBI" id="CHEBI:90615"/>
        <dbReference type="ChEBI" id="CHEBI:90616"/>
        <dbReference type="EC" id="2.1.1.72"/>
    </reaction>
</comment>
<dbReference type="Pfam" id="PF20473">
    <property type="entry name" value="MmeI_Mtase"/>
    <property type="match status" value="1"/>
</dbReference>
<evidence type="ECO:0000256" key="2">
    <source>
        <dbReference type="ARBA" id="ARBA00022603"/>
    </source>
</evidence>
<dbReference type="Gene3D" id="3.40.50.150">
    <property type="entry name" value="Vaccinia Virus protein VP39"/>
    <property type="match status" value="1"/>
</dbReference>
<dbReference type="InterPro" id="IPR002052">
    <property type="entry name" value="DNA_methylase_N6_adenine_CS"/>
</dbReference>
<evidence type="ECO:0000259" key="5">
    <source>
        <dbReference type="Pfam" id="PF20464"/>
    </source>
</evidence>
<feature type="domain" description="MmeI-like target recognition" evidence="7">
    <location>
        <begin position="618"/>
        <end position="820"/>
    </location>
</feature>
<evidence type="ECO:0000256" key="4">
    <source>
        <dbReference type="ARBA" id="ARBA00047942"/>
    </source>
</evidence>
<name>A0A2S7XSE4_9GAMM</name>
<proteinExistence type="predicted"/>
<dbReference type="GO" id="GO:0003676">
    <property type="term" value="F:nucleic acid binding"/>
    <property type="evidence" value="ECO:0007669"/>
    <property type="project" value="InterPro"/>
</dbReference>
<protein>
    <recommendedName>
        <fullName evidence="1">site-specific DNA-methyltransferase (adenine-specific)</fullName>
        <ecNumber evidence="1">2.1.1.72</ecNumber>
    </recommendedName>
</protein>
<dbReference type="InterPro" id="IPR046817">
    <property type="entry name" value="MmeI_N"/>
</dbReference>
<evidence type="ECO:0000259" key="7">
    <source>
        <dbReference type="Pfam" id="PF20466"/>
    </source>
</evidence>
<dbReference type="Pfam" id="PF20467">
    <property type="entry name" value="MmeI_C"/>
    <property type="match status" value="1"/>
</dbReference>
<dbReference type="Pfam" id="PF20466">
    <property type="entry name" value="MmeI_TRD"/>
    <property type="match status" value="1"/>
</dbReference>
<evidence type="ECO:0000313" key="10">
    <source>
        <dbReference type="EMBL" id="PQJ96473.1"/>
    </source>
</evidence>
<dbReference type="Pfam" id="PF20465">
    <property type="entry name" value="MmeI_hel"/>
    <property type="match status" value="1"/>
</dbReference>
<dbReference type="InterPro" id="IPR046819">
    <property type="entry name" value="MmeI_hel"/>
</dbReference>
<keyword evidence="3 10" id="KW-0808">Transferase</keyword>
<comment type="caution">
    <text evidence="10">The sequence shown here is derived from an EMBL/GenBank/DDBJ whole genome shotgun (WGS) entry which is preliminary data.</text>
</comment>
<accession>A0A2S7XSE4</accession>
<feature type="domain" description="MmeI-like C-terminal" evidence="8">
    <location>
        <begin position="824"/>
        <end position="903"/>
    </location>
</feature>